<gene>
    <name evidence="1" type="ORF">I1A49_22375</name>
</gene>
<sequence length="289" mass="31853">MTRIVLVHGIAQEVKGPETLLADWYPALSDGLALAVGMRVERDEVSMAFYGDVFRPAGHRGLGAPELDASDVKDGLERELLLQWWQSASERETHVADPAARARLRTPHLVQRALDALSHSSFFAGLSERMMIASARQVRRYFTEPDLRSGIRDRIAQRVTRETEVIVAHSLGTVAAYETLHALPDCPNLTLVTLGSPLAVRNLIFDRLTPRPVNGLARWPAPVKRWTNIADAGDVVALAKELAPSFGHRVRDLRVHNGSEAHDVRPYLTARETGQAIAEALRSDAADLS</sequence>
<evidence type="ECO:0008006" key="3">
    <source>
        <dbReference type="Google" id="ProtNLM"/>
    </source>
</evidence>
<protein>
    <recommendedName>
        <fullName evidence="3">Antibiotic ABC transporter ATP-binding protein</fullName>
    </recommendedName>
</protein>
<dbReference type="Proteomes" id="UP000663421">
    <property type="component" value="Chromosome"/>
</dbReference>
<organism evidence="1 2">
    <name type="scientific">Streptomyces malaysiensis</name>
    <dbReference type="NCBI Taxonomy" id="92644"/>
    <lineage>
        <taxon>Bacteria</taxon>
        <taxon>Bacillati</taxon>
        <taxon>Actinomycetota</taxon>
        <taxon>Actinomycetes</taxon>
        <taxon>Kitasatosporales</taxon>
        <taxon>Streptomycetaceae</taxon>
        <taxon>Streptomyces</taxon>
        <taxon>Streptomyces violaceusniger group</taxon>
    </lineage>
</organism>
<dbReference type="InterPro" id="IPR029058">
    <property type="entry name" value="AB_hydrolase_fold"/>
</dbReference>
<evidence type="ECO:0000313" key="1">
    <source>
        <dbReference type="EMBL" id="QPI57294.1"/>
    </source>
</evidence>
<reference evidence="1 2" key="1">
    <citation type="submission" date="2020-11" db="EMBL/GenBank/DDBJ databases">
        <title>Complete genome sequence unveiled secondary metabolic potentials in Streptomyces solisilvae HNM0141.</title>
        <authorList>
            <person name="Huang X."/>
        </authorList>
    </citation>
    <scope>NUCLEOTIDE SEQUENCE [LARGE SCALE GENOMIC DNA]</scope>
    <source>
        <strain evidence="1 2">HNM0141</strain>
    </source>
</reference>
<evidence type="ECO:0000313" key="2">
    <source>
        <dbReference type="Proteomes" id="UP000663421"/>
    </source>
</evidence>
<name>A0ABX6W7C5_STRMQ</name>
<keyword evidence="2" id="KW-1185">Reference proteome</keyword>
<dbReference type="EMBL" id="CP065050">
    <property type="protein sequence ID" value="QPI57294.1"/>
    <property type="molecule type" value="Genomic_DNA"/>
</dbReference>
<accession>A0ABX6W7C5</accession>
<proteinExistence type="predicted"/>
<dbReference type="SUPFAM" id="SSF53474">
    <property type="entry name" value="alpha/beta-Hydrolases"/>
    <property type="match status" value="1"/>
</dbReference>